<dbReference type="FunFam" id="2.40.110.10:FF:000009">
    <property type="entry name" value="Acyl-CoA dehydrogenase"/>
    <property type="match status" value="1"/>
</dbReference>
<dbReference type="EMBL" id="QGUI02000060">
    <property type="protein sequence ID" value="MFO7191933.1"/>
    <property type="molecule type" value="Genomic_DNA"/>
</dbReference>
<dbReference type="GO" id="GO:0016627">
    <property type="term" value="F:oxidoreductase activity, acting on the CH-CH group of donors"/>
    <property type="evidence" value="ECO:0007669"/>
    <property type="project" value="UniProtKB-ARBA"/>
</dbReference>
<evidence type="ECO:0000256" key="3">
    <source>
        <dbReference type="ARBA" id="ARBA00022630"/>
    </source>
</evidence>
<evidence type="ECO:0000259" key="7">
    <source>
        <dbReference type="Pfam" id="PF00441"/>
    </source>
</evidence>
<feature type="domain" description="Acyl-CoA dehydrogenase/oxidase N-terminal" evidence="9">
    <location>
        <begin position="7"/>
        <end position="120"/>
    </location>
</feature>
<dbReference type="InterPro" id="IPR037069">
    <property type="entry name" value="AcylCoA_DH/ox_N_sf"/>
</dbReference>
<reference evidence="10 11" key="1">
    <citation type="journal article" date="2021" name="BMC Genomics">
        <title>Genome-resolved metagenome and metatranscriptome analyses of thermophilic composting reveal key bacterial players and their metabolic interactions.</title>
        <authorList>
            <person name="Braga L.P.P."/>
            <person name="Pereira R.V."/>
            <person name="Martins L.F."/>
            <person name="Moura L.M.S."/>
            <person name="Sanchez F.B."/>
            <person name="Patane J.S.L."/>
            <person name="da Silva A.M."/>
            <person name="Setubal J.C."/>
        </authorList>
    </citation>
    <scope>NUCLEOTIDE SEQUENCE [LARGE SCALE GENOMIC DNA]</scope>
    <source>
        <strain evidence="10">ZC4RG45</strain>
    </source>
</reference>
<dbReference type="Gene3D" id="2.40.110.10">
    <property type="entry name" value="Butyryl-CoA Dehydrogenase, subunit A, domain 2"/>
    <property type="match status" value="1"/>
</dbReference>
<dbReference type="AlphaFoldDB" id="A0ABD6FD11"/>
<evidence type="ECO:0000256" key="6">
    <source>
        <dbReference type="RuleBase" id="RU362125"/>
    </source>
</evidence>
<dbReference type="Pfam" id="PF02770">
    <property type="entry name" value="Acyl-CoA_dh_M"/>
    <property type="match status" value="1"/>
</dbReference>
<gene>
    <name evidence="10" type="ORF">DIU77_006785</name>
</gene>
<dbReference type="InterPro" id="IPR050741">
    <property type="entry name" value="Acyl-CoA_dehydrogenase"/>
</dbReference>
<proteinExistence type="inferred from homology"/>
<evidence type="ECO:0000313" key="10">
    <source>
        <dbReference type="EMBL" id="MFO7191933.1"/>
    </source>
</evidence>
<dbReference type="InterPro" id="IPR013786">
    <property type="entry name" value="AcylCoA_DH/ox_N"/>
</dbReference>
<keyword evidence="4 6" id="KW-0274">FAD</keyword>
<accession>A0ABD6FD11</accession>
<sequence length="382" mass="41500">MTSPFDTPERKALREMTARFAEEHILPYQDQWERDGELPRELHRKAAEVGLLGVPYPEEVGGGGGDIIDATVVAEELGYRGVAGGVQASLFTHSIALPHIIAAGNPAQIDRWVRPTLAGEKIGALAITEPDGGSDVANLRTTARRDGDHYVVNGAKTYITSGVRADFVTTAVRTGEPGAHGISLLVIEKGTPGFTVSRKLDKMGWLSSDTAELSFADCRVPAENLIGAENTGFAQIAQHFVTERLSLAVQAYAAAQRCLDLTVQWCRDRSTFGRPLISRQTVQHRLTEMARRVDVARVYTRDLAVRYAAGENVLVQVAFAKNTAVEAGQWVANEAVQLHGGMGYMRESEVERQFRDMRIIGIGGGTNEIMLQLAGKLLGYSA</sequence>
<dbReference type="GO" id="GO:0050660">
    <property type="term" value="F:flavin adenine dinucleotide binding"/>
    <property type="evidence" value="ECO:0007669"/>
    <property type="project" value="UniProtKB-ARBA"/>
</dbReference>
<dbReference type="InterPro" id="IPR006089">
    <property type="entry name" value="Acyl-CoA_DH_CS"/>
</dbReference>
<dbReference type="Pfam" id="PF02771">
    <property type="entry name" value="Acyl-CoA_dh_N"/>
    <property type="match status" value="1"/>
</dbReference>
<dbReference type="InterPro" id="IPR036250">
    <property type="entry name" value="AcylCo_DH-like_C"/>
</dbReference>
<keyword evidence="3 6" id="KW-0285">Flavoprotein</keyword>
<dbReference type="PANTHER" id="PTHR48083">
    <property type="entry name" value="MEDIUM-CHAIN SPECIFIC ACYL-COA DEHYDROGENASE, MITOCHONDRIAL-RELATED"/>
    <property type="match status" value="1"/>
</dbReference>
<dbReference type="InterPro" id="IPR009075">
    <property type="entry name" value="AcylCo_DH/oxidase_C"/>
</dbReference>
<dbReference type="SUPFAM" id="SSF56645">
    <property type="entry name" value="Acyl-CoA dehydrogenase NM domain-like"/>
    <property type="match status" value="1"/>
</dbReference>
<evidence type="ECO:0000256" key="2">
    <source>
        <dbReference type="ARBA" id="ARBA00009347"/>
    </source>
</evidence>
<evidence type="ECO:0000259" key="8">
    <source>
        <dbReference type="Pfam" id="PF02770"/>
    </source>
</evidence>
<dbReference type="PROSITE" id="PS00073">
    <property type="entry name" value="ACYL_COA_DH_2"/>
    <property type="match status" value="1"/>
</dbReference>
<feature type="domain" description="Acyl-CoA oxidase/dehydrogenase middle" evidence="8">
    <location>
        <begin position="124"/>
        <end position="218"/>
    </location>
</feature>
<organism evidence="10 11">
    <name type="scientific">Thermocrispum agreste</name>
    <dbReference type="NCBI Taxonomy" id="37925"/>
    <lineage>
        <taxon>Bacteria</taxon>
        <taxon>Bacillati</taxon>
        <taxon>Actinomycetota</taxon>
        <taxon>Actinomycetes</taxon>
        <taxon>Pseudonocardiales</taxon>
        <taxon>Pseudonocardiaceae</taxon>
        <taxon>Thermocrispum</taxon>
    </lineage>
</organism>
<evidence type="ECO:0000256" key="4">
    <source>
        <dbReference type="ARBA" id="ARBA00022827"/>
    </source>
</evidence>
<dbReference type="GO" id="GO:0005737">
    <property type="term" value="C:cytoplasm"/>
    <property type="evidence" value="ECO:0007669"/>
    <property type="project" value="UniProtKB-ARBA"/>
</dbReference>
<dbReference type="InterPro" id="IPR009100">
    <property type="entry name" value="AcylCoA_DH/oxidase_NM_dom_sf"/>
</dbReference>
<feature type="domain" description="Acyl-CoA dehydrogenase/oxidase C-terminal" evidence="7">
    <location>
        <begin position="230"/>
        <end position="375"/>
    </location>
</feature>
<evidence type="ECO:0000256" key="1">
    <source>
        <dbReference type="ARBA" id="ARBA00001974"/>
    </source>
</evidence>
<keyword evidence="5 6" id="KW-0560">Oxidoreductase</keyword>
<evidence type="ECO:0000259" key="9">
    <source>
        <dbReference type="Pfam" id="PF02771"/>
    </source>
</evidence>
<dbReference type="Pfam" id="PF00441">
    <property type="entry name" value="Acyl-CoA_dh_1"/>
    <property type="match status" value="1"/>
</dbReference>
<dbReference type="SUPFAM" id="SSF47203">
    <property type="entry name" value="Acyl-CoA dehydrogenase C-terminal domain-like"/>
    <property type="match status" value="1"/>
</dbReference>
<dbReference type="Gene3D" id="1.20.140.10">
    <property type="entry name" value="Butyryl-CoA Dehydrogenase, subunit A, domain 3"/>
    <property type="match status" value="1"/>
</dbReference>
<dbReference type="InterPro" id="IPR046373">
    <property type="entry name" value="Acyl-CoA_Oxase/DH_mid-dom_sf"/>
</dbReference>
<comment type="similarity">
    <text evidence="2 6">Belongs to the acyl-CoA dehydrogenase family.</text>
</comment>
<comment type="cofactor">
    <cofactor evidence="1 6">
        <name>FAD</name>
        <dbReference type="ChEBI" id="CHEBI:57692"/>
    </cofactor>
</comment>
<dbReference type="Gene3D" id="1.10.540.10">
    <property type="entry name" value="Acyl-CoA dehydrogenase/oxidase, N-terminal domain"/>
    <property type="match status" value="1"/>
</dbReference>
<evidence type="ECO:0000313" key="11">
    <source>
        <dbReference type="Proteomes" id="UP000249324"/>
    </source>
</evidence>
<comment type="caution">
    <text evidence="10">The sequence shown here is derived from an EMBL/GenBank/DDBJ whole genome shotgun (WGS) entry which is preliminary data.</text>
</comment>
<dbReference type="InterPro" id="IPR006091">
    <property type="entry name" value="Acyl-CoA_Oxase/DH_mid-dom"/>
</dbReference>
<dbReference type="FunFam" id="1.20.140.10:FF:000001">
    <property type="entry name" value="Acyl-CoA dehydrogenase"/>
    <property type="match status" value="1"/>
</dbReference>
<dbReference type="Proteomes" id="UP000249324">
    <property type="component" value="Unassembled WGS sequence"/>
</dbReference>
<evidence type="ECO:0000256" key="5">
    <source>
        <dbReference type="ARBA" id="ARBA00023002"/>
    </source>
</evidence>
<protein>
    <submittedName>
        <fullName evidence="10">Acyl-CoA dehydrogenase family protein</fullName>
    </submittedName>
</protein>
<dbReference type="PANTHER" id="PTHR48083:SF28">
    <property type="entry name" value="ACYL-COA DEHYDROGENASE FAMILY PROTEIN (AFU_ORTHOLOGUE AFUA_6G10880)-RELATED"/>
    <property type="match status" value="1"/>
</dbReference>
<name>A0ABD6FD11_9PSEU</name>